<sequence length="175" mass="19734">MNLFEVMRDSFAPYLDGEKPPLHIGEAFNIWTFLAASQETVRTEMVFYNVASDPELRAKLKELRDDVHLSAIQDLQKLLLDAGVPLPKETEMIPDLGPCEASFGTKPTDAQIANLVVFNLNQGITYAAEYLTNTIRADVGYVFMKIMTKKVMFGATFKPLMVKNGWIKVPPEYKK</sequence>
<evidence type="ECO:0000313" key="2">
    <source>
        <dbReference type="Proteomes" id="UP001208017"/>
    </source>
</evidence>
<dbReference type="InterPro" id="IPR021617">
    <property type="entry name" value="DUF3231"/>
</dbReference>
<dbReference type="Gene3D" id="1.20.1260.10">
    <property type="match status" value="1"/>
</dbReference>
<comment type="caution">
    <text evidence="1">The sequence shown here is derived from an EMBL/GenBank/DDBJ whole genome shotgun (WGS) entry which is preliminary data.</text>
</comment>
<name>A0ABT3X0K4_9BACL</name>
<organism evidence="1 2">
    <name type="scientific">Tumebacillus lacus</name>
    <dbReference type="NCBI Taxonomy" id="2995335"/>
    <lineage>
        <taxon>Bacteria</taxon>
        <taxon>Bacillati</taxon>
        <taxon>Bacillota</taxon>
        <taxon>Bacilli</taxon>
        <taxon>Bacillales</taxon>
        <taxon>Alicyclobacillaceae</taxon>
        <taxon>Tumebacillus</taxon>
    </lineage>
</organism>
<gene>
    <name evidence="1" type="ORF">OS242_10750</name>
</gene>
<dbReference type="EMBL" id="JAPMLT010000004">
    <property type="protein sequence ID" value="MCX7570440.1"/>
    <property type="molecule type" value="Genomic_DNA"/>
</dbReference>
<accession>A0ABT3X0K4</accession>
<dbReference type="RefSeq" id="WP_267151685.1">
    <property type="nucleotide sequence ID" value="NZ_JAPMLT010000004.1"/>
</dbReference>
<dbReference type="Pfam" id="PF11553">
    <property type="entry name" value="DUF3231"/>
    <property type="match status" value="1"/>
</dbReference>
<reference evidence="1 2" key="1">
    <citation type="submission" date="2022-11" db="EMBL/GenBank/DDBJ databases">
        <title>Study of microbial diversity in lake waters.</title>
        <authorList>
            <person name="Zhang J."/>
        </authorList>
    </citation>
    <scope>NUCLEOTIDE SEQUENCE [LARGE SCALE GENOMIC DNA]</scope>
    <source>
        <strain evidence="1 2">DT12</strain>
    </source>
</reference>
<dbReference type="Proteomes" id="UP001208017">
    <property type="component" value="Unassembled WGS sequence"/>
</dbReference>
<proteinExistence type="predicted"/>
<evidence type="ECO:0000313" key="1">
    <source>
        <dbReference type="EMBL" id="MCX7570440.1"/>
    </source>
</evidence>
<protein>
    <submittedName>
        <fullName evidence="1">DUF3231 family protein</fullName>
    </submittedName>
</protein>
<keyword evidence="2" id="KW-1185">Reference proteome</keyword>
<dbReference type="InterPro" id="IPR012347">
    <property type="entry name" value="Ferritin-like"/>
</dbReference>